<dbReference type="Gramene" id="Solyc03g115040.3.1">
    <property type="protein sequence ID" value="Solyc03g115040.3.1.1"/>
    <property type="gene ID" value="Solyc03g115040.3"/>
</dbReference>
<proteinExistence type="predicted"/>
<reference evidence="1" key="1">
    <citation type="journal article" date="2012" name="Nature">
        <title>The tomato genome sequence provides insights into fleshy fruit evolution.</title>
        <authorList>
            <consortium name="Tomato Genome Consortium"/>
        </authorList>
    </citation>
    <scope>NUCLEOTIDE SEQUENCE [LARGE SCALE GENOMIC DNA]</scope>
    <source>
        <strain evidence="1">cv. Heinz 1706</strain>
    </source>
</reference>
<accession>A0A3Q7FQR5</accession>
<evidence type="ECO:0000313" key="1">
    <source>
        <dbReference type="EnsemblPlants" id="Solyc03g115040.3.1.1"/>
    </source>
</evidence>
<protein>
    <submittedName>
        <fullName evidence="1">Uncharacterized protein</fullName>
    </submittedName>
</protein>
<dbReference type="OMA" id="ISANWEG"/>
<gene>
    <name evidence="1" type="primary">LOC101256167</name>
</gene>
<dbReference type="AlphaFoldDB" id="A0A3Q7FQR5"/>
<dbReference type="InParanoid" id="A0A3Q7FQR5"/>
<keyword evidence="2" id="KW-1185">Reference proteome</keyword>
<evidence type="ECO:0000313" key="2">
    <source>
        <dbReference type="Proteomes" id="UP000004994"/>
    </source>
</evidence>
<reference evidence="1" key="2">
    <citation type="submission" date="2019-01" db="UniProtKB">
        <authorList>
            <consortium name="EnsemblPlants"/>
        </authorList>
    </citation>
    <scope>IDENTIFICATION</scope>
    <source>
        <strain evidence="1">cv. Heinz 1706</strain>
    </source>
</reference>
<sequence>MMRSFEISIFGSIMPSPKNMTPEDCVDELKQTVNFRVKLKISANWEGSAIRFLPNPTVPFTSLAKPSVKNVGAQVKMKFGILTNLPGFDPSVD</sequence>
<dbReference type="Proteomes" id="UP000004994">
    <property type="component" value="Chromosome 3"/>
</dbReference>
<name>A0A3Q7FQR5_SOLLC</name>
<organism evidence="1">
    <name type="scientific">Solanum lycopersicum</name>
    <name type="common">Tomato</name>
    <name type="synonym">Lycopersicon esculentum</name>
    <dbReference type="NCBI Taxonomy" id="4081"/>
    <lineage>
        <taxon>Eukaryota</taxon>
        <taxon>Viridiplantae</taxon>
        <taxon>Streptophyta</taxon>
        <taxon>Embryophyta</taxon>
        <taxon>Tracheophyta</taxon>
        <taxon>Spermatophyta</taxon>
        <taxon>Magnoliopsida</taxon>
        <taxon>eudicotyledons</taxon>
        <taxon>Gunneridae</taxon>
        <taxon>Pentapetalae</taxon>
        <taxon>asterids</taxon>
        <taxon>lamiids</taxon>
        <taxon>Solanales</taxon>
        <taxon>Solanaceae</taxon>
        <taxon>Solanoideae</taxon>
        <taxon>Solaneae</taxon>
        <taxon>Solanum</taxon>
        <taxon>Solanum subgen. Lycopersicon</taxon>
    </lineage>
</organism>
<dbReference type="EnsemblPlants" id="Solyc03g115040.3.1">
    <property type="protein sequence ID" value="Solyc03g115040.3.1.1"/>
    <property type="gene ID" value="Solyc03g115040.3"/>
</dbReference>